<reference evidence="13 14" key="1">
    <citation type="submission" date="2020-08" db="EMBL/GenBank/DDBJ databases">
        <title>Genomic Encyclopedia of Type Strains, Phase IV (KMG-IV): sequencing the most valuable type-strain genomes for metagenomic binning, comparative biology and taxonomic classification.</title>
        <authorList>
            <person name="Goeker M."/>
        </authorList>
    </citation>
    <scope>NUCLEOTIDE SEQUENCE [LARGE SCALE GENOMIC DNA]</scope>
    <source>
        <strain evidence="13 14">DSM 15743</strain>
    </source>
</reference>
<protein>
    <recommendedName>
        <fullName evidence="3 9">Nicotinate phosphoribosyltransferase</fullName>
        <ecNumber evidence="3 9">6.3.4.21</ecNumber>
    </recommendedName>
</protein>
<comment type="catalytic activity">
    <reaction evidence="8 9">
        <text>5-phospho-alpha-D-ribose 1-diphosphate + nicotinate + ATP + H2O = nicotinate beta-D-ribonucleotide + ADP + phosphate + diphosphate</text>
        <dbReference type="Rhea" id="RHEA:36163"/>
        <dbReference type="ChEBI" id="CHEBI:15377"/>
        <dbReference type="ChEBI" id="CHEBI:30616"/>
        <dbReference type="ChEBI" id="CHEBI:32544"/>
        <dbReference type="ChEBI" id="CHEBI:33019"/>
        <dbReference type="ChEBI" id="CHEBI:43474"/>
        <dbReference type="ChEBI" id="CHEBI:57502"/>
        <dbReference type="ChEBI" id="CHEBI:58017"/>
        <dbReference type="ChEBI" id="CHEBI:456216"/>
        <dbReference type="EC" id="6.3.4.21"/>
    </reaction>
</comment>
<accession>A0A7W6IF73</accession>
<dbReference type="PANTHER" id="PTHR11098">
    <property type="entry name" value="NICOTINATE PHOSPHORIBOSYLTRANSFERASE"/>
    <property type="match status" value="1"/>
</dbReference>
<keyword evidence="14" id="KW-1185">Reference proteome</keyword>
<evidence type="ECO:0000313" key="14">
    <source>
        <dbReference type="Proteomes" id="UP000519439"/>
    </source>
</evidence>
<feature type="domain" description="Nicotinate/nicotinamide phosphoribosyltransferase" evidence="10">
    <location>
        <begin position="160"/>
        <end position="323"/>
    </location>
</feature>
<evidence type="ECO:0000259" key="11">
    <source>
        <dbReference type="Pfam" id="PF17767"/>
    </source>
</evidence>
<dbReference type="InterPro" id="IPR040727">
    <property type="entry name" value="NAPRTase_N"/>
</dbReference>
<comment type="similarity">
    <text evidence="2 9">Belongs to the NAPRTase family.</text>
</comment>
<dbReference type="PIRSF" id="PIRSF000484">
    <property type="entry name" value="NAPRT"/>
    <property type="match status" value="1"/>
</dbReference>
<keyword evidence="13" id="KW-0328">Glycosyltransferase</keyword>
<dbReference type="RefSeq" id="WP_027315763.1">
    <property type="nucleotide sequence ID" value="NZ_JACIDC010000006.1"/>
</dbReference>
<keyword evidence="7 9" id="KW-0808">Transferase</keyword>
<dbReference type="InterPro" id="IPR013785">
    <property type="entry name" value="Aldolase_TIM"/>
</dbReference>
<evidence type="ECO:0000256" key="5">
    <source>
        <dbReference type="ARBA" id="ARBA00022598"/>
    </source>
</evidence>
<keyword evidence="4" id="KW-0597">Phosphoprotein</keyword>
<feature type="domain" description="Nicotinate phosphoribosyltransferase C-terminal" evidence="12">
    <location>
        <begin position="385"/>
        <end position="440"/>
    </location>
</feature>
<feature type="domain" description="Nicotinate phosphoribosyltransferase N-terminal" evidence="11">
    <location>
        <begin position="16"/>
        <end position="138"/>
    </location>
</feature>
<proteinExistence type="inferred from homology"/>
<keyword evidence="6 9" id="KW-0662">Pyridine nucleotide biosynthesis</keyword>
<dbReference type="NCBIfam" id="NF009131">
    <property type="entry name" value="PRK12484.1"/>
    <property type="match status" value="1"/>
</dbReference>
<keyword evidence="5 9" id="KW-0436">Ligase</keyword>
<evidence type="ECO:0000313" key="13">
    <source>
        <dbReference type="EMBL" id="MBB4040354.1"/>
    </source>
</evidence>
<dbReference type="SUPFAM" id="SSF51690">
    <property type="entry name" value="Nicotinate/Quinolinate PRTase C-terminal domain-like"/>
    <property type="match status" value="1"/>
</dbReference>
<dbReference type="EC" id="6.3.4.21" evidence="3 9"/>
<dbReference type="Pfam" id="PF17767">
    <property type="entry name" value="NAPRTase_N"/>
    <property type="match status" value="1"/>
</dbReference>
<evidence type="ECO:0000256" key="2">
    <source>
        <dbReference type="ARBA" id="ARBA00010897"/>
    </source>
</evidence>
<gene>
    <name evidence="13" type="ORF">GGR34_002007</name>
</gene>
<evidence type="ECO:0000256" key="3">
    <source>
        <dbReference type="ARBA" id="ARBA00013236"/>
    </source>
</evidence>
<dbReference type="NCBIfam" id="TIGR01513">
    <property type="entry name" value="NAPRTase_put"/>
    <property type="match status" value="1"/>
</dbReference>
<sequence length="453" mass="49428">MSASSPLEKPDSSTALFADLYELTMLRAYAEHGMDQIAVFDLFFRKVPPGQNYLLTCGLEPLLEEFESFHFQERDLEYLSSQAFFPQSFIEQLKDFRFTGDVYAIPEGTPVFPHEPIVEIVAPIGQAQILETLVLNQIGLQTILASKAARIVHAAQGRAVVDFGSRRAQGFDAAIKGARAFYIAGVASTSNLAAGLKWNIPVAGTMAHSFIQAFPNEIAAFRAFVTTFPETILLVDTYDTLDGVRRVVELAKELGTACRLRGVRLDSGDIGALAVASRAILDEAGLHKLQIFASGGLDEHKIAQLLGQGAPIDAFGVGTSMSVSDDAPALDIAYKLVEYAGQGRMKLSPGKRTLPGRKQVFRNFHDGEAQEDIIAGCDEAAAGIPLLELVMRAGRRIRPAPALTGIRDRARRSMAQLPENFRSLPPPPSPYPVRISEKLQAYEQQIRKTLARS</sequence>
<organism evidence="13 14">
    <name type="scientific">Microvirga flocculans</name>
    <dbReference type="NCBI Taxonomy" id="217168"/>
    <lineage>
        <taxon>Bacteria</taxon>
        <taxon>Pseudomonadati</taxon>
        <taxon>Pseudomonadota</taxon>
        <taxon>Alphaproteobacteria</taxon>
        <taxon>Hyphomicrobiales</taxon>
        <taxon>Methylobacteriaceae</taxon>
        <taxon>Microvirga</taxon>
    </lineage>
</organism>
<dbReference type="NCBIfam" id="NF006696">
    <property type="entry name" value="PRK09243.1-3"/>
    <property type="match status" value="1"/>
</dbReference>
<dbReference type="Pfam" id="PF04095">
    <property type="entry name" value="NAPRTase"/>
    <property type="match status" value="1"/>
</dbReference>
<evidence type="ECO:0000256" key="1">
    <source>
        <dbReference type="ARBA" id="ARBA00004952"/>
    </source>
</evidence>
<evidence type="ECO:0000256" key="6">
    <source>
        <dbReference type="ARBA" id="ARBA00022642"/>
    </source>
</evidence>
<comment type="caution">
    <text evidence="13">The sequence shown here is derived from an EMBL/GenBank/DDBJ whole genome shotgun (WGS) entry which is preliminary data.</text>
</comment>
<dbReference type="FunFam" id="3.20.20.70:FF:000076">
    <property type="entry name" value="Nicotinate phosphoribosyltransferase"/>
    <property type="match status" value="1"/>
</dbReference>
<dbReference type="InterPro" id="IPR041619">
    <property type="entry name" value="NAPRTase_C"/>
</dbReference>
<evidence type="ECO:0000259" key="10">
    <source>
        <dbReference type="Pfam" id="PF04095"/>
    </source>
</evidence>
<dbReference type="InterPro" id="IPR007229">
    <property type="entry name" value="Nic_PRibTrfase-Fam"/>
</dbReference>
<dbReference type="Gene3D" id="3.20.20.70">
    <property type="entry name" value="Aldolase class I"/>
    <property type="match status" value="1"/>
</dbReference>
<dbReference type="PANTHER" id="PTHR11098:SF1">
    <property type="entry name" value="NICOTINATE PHOSPHORIBOSYLTRANSFERASE"/>
    <property type="match status" value="1"/>
</dbReference>
<comment type="PTM">
    <text evidence="9">Transiently phosphorylated on a His residue during the reaction cycle. Phosphorylation strongly increases the affinity for substrates and increases the rate of nicotinate D-ribonucleotide production. Dephosphorylation regenerates the low-affinity form of the enzyme, leading to product release.</text>
</comment>
<comment type="pathway">
    <text evidence="1 9">Cofactor biosynthesis; NAD(+) biosynthesis; nicotinate D-ribonucleotide from nicotinate: step 1/1.</text>
</comment>
<dbReference type="AlphaFoldDB" id="A0A7W6IF73"/>
<dbReference type="InterPro" id="IPR041525">
    <property type="entry name" value="N/Namide_PRibTrfase"/>
</dbReference>
<dbReference type="UniPathway" id="UPA00253">
    <property type="reaction ID" value="UER00457"/>
</dbReference>
<name>A0A7W6IF73_9HYPH</name>
<comment type="function">
    <text evidence="9">Catalyzes the first step in the biosynthesis of NAD from nicotinic acid, the ATP-dependent synthesis of beta-nicotinate D-ribonucleotide from nicotinate and 5-phospho-D-ribose 1-phosphate.</text>
</comment>
<dbReference type="GO" id="GO:0047280">
    <property type="term" value="F:nicotinamide phosphoribosyltransferase activity"/>
    <property type="evidence" value="ECO:0007669"/>
    <property type="project" value="UniProtKB-ARBA"/>
</dbReference>
<dbReference type="GO" id="GO:0034355">
    <property type="term" value="P:NAD+ biosynthetic process via the salvage pathway"/>
    <property type="evidence" value="ECO:0007669"/>
    <property type="project" value="TreeGrafter"/>
</dbReference>
<dbReference type="CDD" id="cd01570">
    <property type="entry name" value="NAPRTase_A"/>
    <property type="match status" value="1"/>
</dbReference>
<dbReference type="SUPFAM" id="SSF54675">
    <property type="entry name" value="Nicotinate/Quinolinate PRTase N-terminal domain-like"/>
    <property type="match status" value="1"/>
</dbReference>
<dbReference type="Proteomes" id="UP000519439">
    <property type="component" value="Unassembled WGS sequence"/>
</dbReference>
<evidence type="ECO:0000256" key="8">
    <source>
        <dbReference type="ARBA" id="ARBA00048668"/>
    </source>
</evidence>
<evidence type="ECO:0000256" key="7">
    <source>
        <dbReference type="ARBA" id="ARBA00022679"/>
    </source>
</evidence>
<evidence type="ECO:0000256" key="9">
    <source>
        <dbReference type="RuleBase" id="RU365100"/>
    </source>
</evidence>
<dbReference type="Pfam" id="PF17956">
    <property type="entry name" value="NAPRTase_C"/>
    <property type="match status" value="1"/>
</dbReference>
<evidence type="ECO:0000259" key="12">
    <source>
        <dbReference type="Pfam" id="PF17956"/>
    </source>
</evidence>
<dbReference type="InterPro" id="IPR006405">
    <property type="entry name" value="Nic_PRibTrfase_pncB"/>
</dbReference>
<dbReference type="Gene3D" id="3.20.140.10">
    <property type="entry name" value="nicotinate phosphoribosyltransferase"/>
    <property type="match status" value="2"/>
</dbReference>
<dbReference type="GO" id="GO:0005829">
    <property type="term" value="C:cytosol"/>
    <property type="evidence" value="ECO:0007669"/>
    <property type="project" value="TreeGrafter"/>
</dbReference>
<evidence type="ECO:0000256" key="4">
    <source>
        <dbReference type="ARBA" id="ARBA00022553"/>
    </source>
</evidence>
<dbReference type="EMBL" id="JACIDC010000006">
    <property type="protein sequence ID" value="MBB4040354.1"/>
    <property type="molecule type" value="Genomic_DNA"/>
</dbReference>
<dbReference type="InterPro" id="IPR036068">
    <property type="entry name" value="Nicotinate_pribotase-like_C"/>
</dbReference>
<dbReference type="GO" id="GO:0004516">
    <property type="term" value="F:nicotinate phosphoribosyltransferase activity"/>
    <property type="evidence" value="ECO:0007669"/>
    <property type="project" value="UniProtKB-UniRule"/>
</dbReference>